<name>A0A2T1NNP8_9FLAO</name>
<reference evidence="1 2" key="1">
    <citation type="submission" date="2018-03" db="EMBL/GenBank/DDBJ databases">
        <title>Mesoflavibacter sp. HG37 and Mesoflavibacter sp. HG96 sp.nov., two marine bacteria isolated from seawater of Western Pacific Ocean.</title>
        <authorList>
            <person name="Cheng H."/>
            <person name="Wu Y.-H."/>
            <person name="Guo L.-L."/>
            <person name="Xu X.-W."/>
        </authorList>
    </citation>
    <scope>NUCLEOTIDE SEQUENCE [LARGE SCALE GENOMIC DNA]</scope>
    <source>
        <strain evidence="1 2">KCTC 42117</strain>
    </source>
</reference>
<proteinExistence type="predicted"/>
<evidence type="ECO:0000313" key="1">
    <source>
        <dbReference type="EMBL" id="PSG94519.1"/>
    </source>
</evidence>
<dbReference type="RefSeq" id="WP_106676323.1">
    <property type="nucleotide sequence ID" value="NZ_JACHWV010000010.1"/>
</dbReference>
<sequence length="109" mass="13128">MKQKLTTTVMHHLFLWVYNWKKEDFEIAFKSSHLGWQYQWDKFQGNLSENKDSSTAILETVLNMDDLHQELLLDYIINQKYANSIISMDENKTWMKSAEFKQFLKDTNE</sequence>
<evidence type="ECO:0000313" key="2">
    <source>
        <dbReference type="Proteomes" id="UP000238430"/>
    </source>
</evidence>
<protein>
    <submittedName>
        <fullName evidence="1">Uncharacterized protein</fullName>
    </submittedName>
</protein>
<keyword evidence="2" id="KW-1185">Reference proteome</keyword>
<organism evidence="1 2">
    <name type="scientific">Mesoflavibacter zeaxanthinifaciens subsp. sabulilitoris</name>
    <dbReference type="NCBI Taxonomy" id="1520893"/>
    <lineage>
        <taxon>Bacteria</taxon>
        <taxon>Pseudomonadati</taxon>
        <taxon>Bacteroidota</taxon>
        <taxon>Flavobacteriia</taxon>
        <taxon>Flavobacteriales</taxon>
        <taxon>Flavobacteriaceae</taxon>
        <taxon>Mesoflavibacter</taxon>
    </lineage>
</organism>
<dbReference type="AlphaFoldDB" id="A0A2T1NNP8"/>
<dbReference type="OrthoDB" id="1451934at2"/>
<comment type="caution">
    <text evidence="1">The sequence shown here is derived from an EMBL/GenBank/DDBJ whole genome shotgun (WGS) entry which is preliminary data.</text>
</comment>
<accession>A0A2T1NNP8</accession>
<gene>
    <name evidence="1" type="ORF">C7H61_00870</name>
</gene>
<dbReference type="EMBL" id="PXOT01000010">
    <property type="protein sequence ID" value="PSG94519.1"/>
    <property type="molecule type" value="Genomic_DNA"/>
</dbReference>
<dbReference type="Proteomes" id="UP000238430">
    <property type="component" value="Unassembled WGS sequence"/>
</dbReference>